<keyword evidence="1 3" id="KW-0479">Metal-binding</keyword>
<dbReference type="GO" id="GO:0004536">
    <property type="term" value="F:DNA nuclease activity"/>
    <property type="evidence" value="ECO:0007669"/>
    <property type="project" value="InterPro"/>
</dbReference>
<dbReference type="InterPro" id="IPR015991">
    <property type="entry name" value="TatD/YcfH-like"/>
</dbReference>
<dbReference type="PANTHER" id="PTHR46124:SF2">
    <property type="entry name" value="D-AMINOACYL-TRNA DEACYLASE"/>
    <property type="match status" value="1"/>
</dbReference>
<feature type="binding site" evidence="3">
    <location>
        <position position="127"/>
    </location>
    <ligand>
        <name>a divalent metal cation</name>
        <dbReference type="ChEBI" id="CHEBI:60240"/>
        <label>2</label>
    </ligand>
</feature>
<organism evidence="4 5">
    <name type="scientific">Desulforamulus aquiferis</name>
    <dbReference type="NCBI Taxonomy" id="1397668"/>
    <lineage>
        <taxon>Bacteria</taxon>
        <taxon>Bacillati</taxon>
        <taxon>Bacillota</taxon>
        <taxon>Clostridia</taxon>
        <taxon>Eubacteriales</taxon>
        <taxon>Peptococcaceae</taxon>
        <taxon>Desulforamulus</taxon>
    </lineage>
</organism>
<reference evidence="4" key="1">
    <citation type="journal article" date="2023" name="J. Hazard. Mater.">
        <title>Anaerobic biodegradation of pyrene and benzo[a]pyrene by a new sulfate-reducing Desulforamulus aquiferis strain DSA.</title>
        <authorList>
            <person name="Zhang Z."/>
            <person name="Sun J."/>
            <person name="Gong X."/>
            <person name="Wang C."/>
            <person name="Wang H."/>
        </authorList>
    </citation>
    <scope>NUCLEOTIDE SEQUENCE</scope>
    <source>
        <strain evidence="4">DSA</strain>
    </source>
</reference>
<gene>
    <name evidence="4" type="ORF">P6N53_12815</name>
</gene>
<dbReference type="Gene3D" id="3.20.20.140">
    <property type="entry name" value="Metal-dependent hydrolases"/>
    <property type="match status" value="1"/>
</dbReference>
<dbReference type="AlphaFoldDB" id="A0AAW7ZFQ1"/>
<evidence type="ECO:0000256" key="2">
    <source>
        <dbReference type="ARBA" id="ARBA00022801"/>
    </source>
</evidence>
<keyword evidence="2 4" id="KW-0378">Hydrolase</keyword>
<dbReference type="EMBL" id="JARPTC010000019">
    <property type="protein sequence ID" value="MDO7788107.1"/>
    <property type="molecule type" value="Genomic_DNA"/>
</dbReference>
<dbReference type="RefSeq" id="WP_304543733.1">
    <property type="nucleotide sequence ID" value="NZ_JARPTC010000019.1"/>
</dbReference>
<dbReference type="NCBIfam" id="TIGR00010">
    <property type="entry name" value="YchF/TatD family DNA exonuclease"/>
    <property type="match status" value="1"/>
</dbReference>
<accession>A0AAW7ZFQ1</accession>
<dbReference type="PIRSF" id="PIRSF005902">
    <property type="entry name" value="DNase_TatD"/>
    <property type="match status" value="1"/>
</dbReference>
<dbReference type="InterPro" id="IPR032466">
    <property type="entry name" value="Metal_Hydrolase"/>
</dbReference>
<dbReference type="FunFam" id="3.20.20.140:FF:000005">
    <property type="entry name" value="TatD family hydrolase"/>
    <property type="match status" value="1"/>
</dbReference>
<protein>
    <submittedName>
        <fullName evidence="4">TatD family hydrolase</fullName>
    </submittedName>
</protein>
<dbReference type="GO" id="GO:0046872">
    <property type="term" value="F:metal ion binding"/>
    <property type="evidence" value="ECO:0007669"/>
    <property type="project" value="UniProtKB-KW"/>
</dbReference>
<name>A0AAW7ZFQ1_9FIRM</name>
<feature type="binding site" evidence="3">
    <location>
        <position position="6"/>
    </location>
    <ligand>
        <name>a divalent metal cation</name>
        <dbReference type="ChEBI" id="CHEBI:60240"/>
        <label>1</label>
    </ligand>
</feature>
<dbReference type="Proteomes" id="UP001172911">
    <property type="component" value="Unassembled WGS sequence"/>
</dbReference>
<feature type="binding site" evidence="3">
    <location>
        <position position="152"/>
    </location>
    <ligand>
        <name>a divalent metal cation</name>
        <dbReference type="ChEBI" id="CHEBI:60240"/>
        <label>2</label>
    </ligand>
</feature>
<feature type="binding site" evidence="3">
    <location>
        <position position="202"/>
    </location>
    <ligand>
        <name>a divalent metal cation</name>
        <dbReference type="ChEBI" id="CHEBI:60240"/>
        <label>1</label>
    </ligand>
</feature>
<dbReference type="CDD" id="cd01310">
    <property type="entry name" value="TatD_DNAse"/>
    <property type="match status" value="1"/>
</dbReference>
<evidence type="ECO:0000313" key="5">
    <source>
        <dbReference type="Proteomes" id="UP001172911"/>
    </source>
</evidence>
<feature type="binding site" evidence="3">
    <location>
        <position position="91"/>
    </location>
    <ligand>
        <name>a divalent metal cation</name>
        <dbReference type="ChEBI" id="CHEBI:60240"/>
        <label>1</label>
    </ligand>
</feature>
<evidence type="ECO:0000256" key="3">
    <source>
        <dbReference type="PIRSR" id="PIRSR005902-1"/>
    </source>
</evidence>
<dbReference type="GO" id="GO:0016788">
    <property type="term" value="F:hydrolase activity, acting on ester bonds"/>
    <property type="evidence" value="ECO:0007669"/>
    <property type="project" value="InterPro"/>
</dbReference>
<dbReference type="GO" id="GO:0005829">
    <property type="term" value="C:cytosol"/>
    <property type="evidence" value="ECO:0007669"/>
    <property type="project" value="TreeGrafter"/>
</dbReference>
<dbReference type="InterPro" id="IPR001130">
    <property type="entry name" value="TatD-like"/>
</dbReference>
<feature type="binding site" evidence="3">
    <location>
        <position position="8"/>
    </location>
    <ligand>
        <name>a divalent metal cation</name>
        <dbReference type="ChEBI" id="CHEBI:60240"/>
        <label>1</label>
    </ligand>
</feature>
<dbReference type="Pfam" id="PF01026">
    <property type="entry name" value="TatD_DNase"/>
    <property type="match status" value="1"/>
</dbReference>
<evidence type="ECO:0000256" key="1">
    <source>
        <dbReference type="ARBA" id="ARBA00022723"/>
    </source>
</evidence>
<comment type="caution">
    <text evidence="4">The sequence shown here is derived from an EMBL/GenBank/DDBJ whole genome shotgun (WGS) entry which is preliminary data.</text>
</comment>
<keyword evidence="5" id="KW-1185">Reference proteome</keyword>
<dbReference type="PANTHER" id="PTHR46124">
    <property type="entry name" value="D-AMINOACYL-TRNA DEACYLASE"/>
    <property type="match status" value="1"/>
</dbReference>
<dbReference type="SUPFAM" id="SSF51556">
    <property type="entry name" value="Metallo-dependent hydrolases"/>
    <property type="match status" value="1"/>
</dbReference>
<proteinExistence type="predicted"/>
<sequence length="263" mass="29542">MLIDSHVHLDNERFNEDREEVLARCRDQLTAVVNVGYDLESSRRSITLAEQYPFIFAAVGVHPHDAKDVPENYLEELAQMIEHPRVVAIGEIGLDYYYDLSPRDVQQRIFEQQLELAKKTGLPFIVHNRDAHGDIMQLLGKYAPYTGGGVMHCFSASWEVARDCIKMGLYISLAGPVTFANAGKLKDIAVKVPIDRLLVETDCPYLTPVPHRGKRNEPAYVSLVAEHIAKLRDMETEEVAALTAANTIRLFKLSGLDPIRTEG</sequence>
<dbReference type="PROSITE" id="PS01137">
    <property type="entry name" value="TATD_1"/>
    <property type="match status" value="1"/>
</dbReference>
<dbReference type="InterPro" id="IPR018228">
    <property type="entry name" value="DNase_TatD-rel_CS"/>
</dbReference>
<evidence type="ECO:0000313" key="4">
    <source>
        <dbReference type="EMBL" id="MDO7788107.1"/>
    </source>
</evidence>
<reference evidence="4" key="2">
    <citation type="submission" date="2023-03" db="EMBL/GenBank/DDBJ databases">
        <authorList>
            <person name="Zhang Z."/>
        </authorList>
    </citation>
    <scope>NUCLEOTIDE SEQUENCE</scope>
    <source>
        <strain evidence="4">DSA</strain>
    </source>
</reference>